<comment type="caution">
    <text evidence="3">The sequence shown here is derived from an EMBL/GenBank/DDBJ whole genome shotgun (WGS) entry which is preliminary data.</text>
</comment>
<protein>
    <submittedName>
        <fullName evidence="3">Fasciclin-like arabinogalactan protein</fullName>
    </submittedName>
</protein>
<dbReference type="PROSITE" id="PS50213">
    <property type="entry name" value="FAS1"/>
    <property type="match status" value="2"/>
</dbReference>
<sequence>MILTALIQFGLCLTISAQSVTDVIAHNSDTSSLFQILSDQPEVISALKNAQNITILAPSNTAVQTFLDSDMGADAVAHPDFVANLLKYHVLVGTYRASDFGETPVFPRTLLTNSSYTSLKDGQVVKAQLSNSNVIVTSGLLSKSRVVTSDITASNGVVHIIDRFLTIPSSISETAVEAKLDSLVAALQKTDLVNTVDHLPNATVFAPNDAAFEASSDSTSKLNLDELKNVLTYHVTKKIKYSIDLDHSHLHNLNGSHIHVHRDGKTITVDSAKVITADVLVSNGVVHVIDKVLSLEPVNHEAHNHKDPDSNGSGSPIINKHGLIALCALIIAQMFAL</sequence>
<dbReference type="PANTHER" id="PTHR10900">
    <property type="entry name" value="PERIOSTIN-RELATED"/>
    <property type="match status" value="1"/>
</dbReference>
<evidence type="ECO:0000259" key="2">
    <source>
        <dbReference type="PROSITE" id="PS50213"/>
    </source>
</evidence>
<keyword evidence="1" id="KW-0732">Signal</keyword>
<dbReference type="Pfam" id="PF02469">
    <property type="entry name" value="Fasciclin"/>
    <property type="match status" value="2"/>
</dbReference>
<gene>
    <name evidence="3" type="ORF">GcM1_202006</name>
</gene>
<dbReference type="InterPro" id="IPR000782">
    <property type="entry name" value="FAS1_domain"/>
</dbReference>
<proteinExistence type="predicted"/>
<feature type="chain" id="PRO_5019375075" evidence="1">
    <location>
        <begin position="18"/>
        <end position="337"/>
    </location>
</feature>
<dbReference type="InterPro" id="IPR050904">
    <property type="entry name" value="Adhesion/Biosynth-related"/>
</dbReference>
<dbReference type="FunFam" id="2.30.180.10:FF:000032">
    <property type="entry name" value="Fasciclin domain-containing protein, putative"/>
    <property type="match status" value="1"/>
</dbReference>
<dbReference type="SUPFAM" id="SSF82153">
    <property type="entry name" value="FAS1 domain"/>
    <property type="match status" value="2"/>
</dbReference>
<dbReference type="GO" id="GO:0000329">
    <property type="term" value="C:fungal-type vacuole membrane"/>
    <property type="evidence" value="ECO:0007669"/>
    <property type="project" value="TreeGrafter"/>
</dbReference>
<feature type="domain" description="FAS1" evidence="2">
    <location>
        <begin position="17"/>
        <end position="165"/>
    </location>
</feature>
<dbReference type="AlphaFoldDB" id="A0A420IY21"/>
<dbReference type="Gene3D" id="2.30.180.10">
    <property type="entry name" value="FAS1 domain"/>
    <property type="match status" value="2"/>
</dbReference>
<accession>A0A420IY21</accession>
<evidence type="ECO:0000313" key="3">
    <source>
        <dbReference type="EMBL" id="RKF79405.1"/>
    </source>
</evidence>
<dbReference type="InterPro" id="IPR036378">
    <property type="entry name" value="FAS1_dom_sf"/>
</dbReference>
<evidence type="ECO:0000256" key="1">
    <source>
        <dbReference type="SAM" id="SignalP"/>
    </source>
</evidence>
<dbReference type="EMBL" id="MCBS01020286">
    <property type="protein sequence ID" value="RKF79405.1"/>
    <property type="molecule type" value="Genomic_DNA"/>
</dbReference>
<dbReference type="GO" id="GO:0016236">
    <property type="term" value="P:macroautophagy"/>
    <property type="evidence" value="ECO:0007669"/>
    <property type="project" value="TreeGrafter"/>
</dbReference>
<organism evidence="3 4">
    <name type="scientific">Golovinomyces cichoracearum</name>
    <dbReference type="NCBI Taxonomy" id="62708"/>
    <lineage>
        <taxon>Eukaryota</taxon>
        <taxon>Fungi</taxon>
        <taxon>Dikarya</taxon>
        <taxon>Ascomycota</taxon>
        <taxon>Pezizomycotina</taxon>
        <taxon>Leotiomycetes</taxon>
        <taxon>Erysiphales</taxon>
        <taxon>Erysiphaceae</taxon>
        <taxon>Golovinomyces</taxon>
    </lineage>
</organism>
<feature type="domain" description="FAS1" evidence="2">
    <location>
        <begin position="167"/>
        <end position="293"/>
    </location>
</feature>
<name>A0A420IY21_9PEZI</name>
<evidence type="ECO:0000313" key="4">
    <source>
        <dbReference type="Proteomes" id="UP000285326"/>
    </source>
</evidence>
<dbReference type="SMART" id="SM00554">
    <property type="entry name" value="FAS1"/>
    <property type="match status" value="2"/>
</dbReference>
<dbReference type="PANTHER" id="PTHR10900:SF77">
    <property type="entry name" value="FI19380P1"/>
    <property type="match status" value="1"/>
</dbReference>
<reference evidence="3 4" key="1">
    <citation type="journal article" date="2018" name="BMC Genomics">
        <title>Comparative genome analyses reveal sequence features reflecting distinct modes of host-adaptation between dicot and monocot powdery mildew.</title>
        <authorList>
            <person name="Wu Y."/>
            <person name="Ma X."/>
            <person name="Pan Z."/>
            <person name="Kale S.D."/>
            <person name="Song Y."/>
            <person name="King H."/>
            <person name="Zhang Q."/>
            <person name="Presley C."/>
            <person name="Deng X."/>
            <person name="Wei C.I."/>
            <person name="Xiao S."/>
        </authorList>
    </citation>
    <scope>NUCLEOTIDE SEQUENCE [LARGE SCALE GENOMIC DNA]</scope>
    <source>
        <strain evidence="3">UMSG1</strain>
    </source>
</reference>
<feature type="signal peptide" evidence="1">
    <location>
        <begin position="1"/>
        <end position="17"/>
    </location>
</feature>
<dbReference type="Proteomes" id="UP000285326">
    <property type="component" value="Unassembled WGS sequence"/>
</dbReference>